<feature type="domain" description="UvrD-like helicase C-terminal" evidence="18">
    <location>
        <begin position="512"/>
        <end position="811"/>
    </location>
</feature>
<keyword evidence="1" id="KW-0540">Nuclease</keyword>
<dbReference type="InterPro" id="IPR000212">
    <property type="entry name" value="DNA_helicase_UvrD/REP"/>
</dbReference>
<evidence type="ECO:0000256" key="12">
    <source>
        <dbReference type="ARBA" id="ARBA00034808"/>
    </source>
</evidence>
<evidence type="ECO:0000256" key="4">
    <source>
        <dbReference type="ARBA" id="ARBA00022801"/>
    </source>
</evidence>
<dbReference type="Gene3D" id="3.40.50.300">
    <property type="entry name" value="P-loop containing nucleotide triphosphate hydrolases"/>
    <property type="match status" value="4"/>
</dbReference>
<dbReference type="GO" id="GO:0005524">
    <property type="term" value="F:ATP binding"/>
    <property type="evidence" value="ECO:0007669"/>
    <property type="project" value="UniProtKB-UniRule"/>
</dbReference>
<evidence type="ECO:0000256" key="2">
    <source>
        <dbReference type="ARBA" id="ARBA00022741"/>
    </source>
</evidence>
<dbReference type="OrthoDB" id="9810135at2"/>
<feature type="domain" description="UvrD-like helicase ATP-binding" evidence="17">
    <location>
        <begin position="7"/>
        <end position="482"/>
    </location>
</feature>
<dbReference type="GO" id="GO:0043138">
    <property type="term" value="F:3'-5' DNA helicase activity"/>
    <property type="evidence" value="ECO:0007669"/>
    <property type="project" value="UniProtKB-EC"/>
</dbReference>
<evidence type="ECO:0000256" key="13">
    <source>
        <dbReference type="ARBA" id="ARBA00034923"/>
    </source>
</evidence>
<keyword evidence="3" id="KW-0227">DNA damage</keyword>
<comment type="catalytic activity">
    <reaction evidence="14">
        <text>ATP + H2O = ADP + phosphate + H(+)</text>
        <dbReference type="Rhea" id="RHEA:13065"/>
        <dbReference type="ChEBI" id="CHEBI:15377"/>
        <dbReference type="ChEBI" id="CHEBI:15378"/>
        <dbReference type="ChEBI" id="CHEBI:30616"/>
        <dbReference type="ChEBI" id="CHEBI:43474"/>
        <dbReference type="ChEBI" id="CHEBI:456216"/>
        <dbReference type="EC" id="5.6.2.4"/>
    </reaction>
</comment>
<evidence type="ECO:0000313" key="19">
    <source>
        <dbReference type="EMBL" id="ALH81861.1"/>
    </source>
</evidence>
<keyword evidence="8" id="KW-0238">DNA-binding</keyword>
<organism evidence="19 20">
    <name type="scientific">Sphingopyxis macrogoltabida</name>
    <name type="common">Sphingomonas macrogoltabidus</name>
    <dbReference type="NCBI Taxonomy" id="33050"/>
    <lineage>
        <taxon>Bacteria</taxon>
        <taxon>Pseudomonadati</taxon>
        <taxon>Pseudomonadota</taxon>
        <taxon>Alphaproteobacteria</taxon>
        <taxon>Sphingomonadales</taxon>
        <taxon>Sphingomonadaceae</taxon>
        <taxon>Sphingopyxis</taxon>
    </lineage>
</organism>
<dbReference type="GO" id="GO:0004527">
    <property type="term" value="F:exonuclease activity"/>
    <property type="evidence" value="ECO:0007669"/>
    <property type="project" value="UniProtKB-KW"/>
</dbReference>
<dbReference type="InterPro" id="IPR014016">
    <property type="entry name" value="UvrD-like_ATP-bd"/>
</dbReference>
<comment type="catalytic activity">
    <reaction evidence="11">
        <text>Couples ATP hydrolysis with the unwinding of duplex DNA by translocating in the 3'-5' direction.</text>
        <dbReference type="EC" id="5.6.2.4"/>
    </reaction>
</comment>
<dbReference type="InterPro" id="IPR014017">
    <property type="entry name" value="DNA_helicase_UvrD-like_C"/>
</dbReference>
<evidence type="ECO:0000256" key="1">
    <source>
        <dbReference type="ARBA" id="ARBA00022722"/>
    </source>
</evidence>
<dbReference type="EC" id="5.6.2.4" evidence="12"/>
<evidence type="ECO:0000256" key="10">
    <source>
        <dbReference type="ARBA" id="ARBA00023235"/>
    </source>
</evidence>
<dbReference type="GO" id="GO:0033202">
    <property type="term" value="C:DNA helicase complex"/>
    <property type="evidence" value="ECO:0007669"/>
    <property type="project" value="TreeGrafter"/>
</dbReference>
<evidence type="ECO:0000256" key="7">
    <source>
        <dbReference type="ARBA" id="ARBA00022840"/>
    </source>
</evidence>
<dbReference type="AlphaFoldDB" id="A0A0N9UDR7"/>
<evidence type="ECO:0000256" key="5">
    <source>
        <dbReference type="ARBA" id="ARBA00022806"/>
    </source>
</evidence>
<proteinExistence type="predicted"/>
<dbReference type="GO" id="GO:0005829">
    <property type="term" value="C:cytosol"/>
    <property type="evidence" value="ECO:0007669"/>
    <property type="project" value="TreeGrafter"/>
</dbReference>
<feature type="compositionally biased region" description="Acidic residues" evidence="16">
    <location>
        <begin position="535"/>
        <end position="546"/>
    </location>
</feature>
<dbReference type="GO" id="GO:0000725">
    <property type="term" value="P:recombinational repair"/>
    <property type="evidence" value="ECO:0007669"/>
    <property type="project" value="TreeGrafter"/>
</dbReference>
<dbReference type="GO" id="GO:0003677">
    <property type="term" value="F:DNA binding"/>
    <property type="evidence" value="ECO:0007669"/>
    <property type="project" value="UniProtKB-KW"/>
</dbReference>
<evidence type="ECO:0000313" key="20">
    <source>
        <dbReference type="Proteomes" id="UP000058074"/>
    </source>
</evidence>
<dbReference type="NCBIfam" id="TIGR02784">
    <property type="entry name" value="addA_alphas"/>
    <property type="match status" value="1"/>
</dbReference>
<dbReference type="InterPro" id="IPR011335">
    <property type="entry name" value="Restrct_endonuc-II-like"/>
</dbReference>
<keyword evidence="5 15" id="KW-0347">Helicase</keyword>
<dbReference type="Pfam" id="PF12705">
    <property type="entry name" value="PDDEXK_1"/>
    <property type="match status" value="1"/>
</dbReference>
<evidence type="ECO:0000259" key="17">
    <source>
        <dbReference type="PROSITE" id="PS51198"/>
    </source>
</evidence>
<feature type="binding site" evidence="15">
    <location>
        <begin position="28"/>
        <end position="35"/>
    </location>
    <ligand>
        <name>ATP</name>
        <dbReference type="ChEBI" id="CHEBI:30616"/>
    </ligand>
</feature>
<dbReference type="SUPFAM" id="SSF52980">
    <property type="entry name" value="Restriction endonuclease-like"/>
    <property type="match status" value="1"/>
</dbReference>
<evidence type="ECO:0000256" key="11">
    <source>
        <dbReference type="ARBA" id="ARBA00034617"/>
    </source>
</evidence>
<dbReference type="InterPro" id="IPR014151">
    <property type="entry name" value="DNA_helicase_AddA"/>
</dbReference>
<dbReference type="SUPFAM" id="SSF52540">
    <property type="entry name" value="P-loop containing nucleoside triphosphate hydrolases"/>
    <property type="match status" value="1"/>
</dbReference>
<dbReference type="Proteomes" id="UP000058074">
    <property type="component" value="Chromosome"/>
</dbReference>
<feature type="region of interest" description="Disordered" evidence="16">
    <location>
        <begin position="573"/>
        <end position="608"/>
    </location>
</feature>
<dbReference type="PROSITE" id="PS51217">
    <property type="entry name" value="UVRD_HELICASE_CTER"/>
    <property type="match status" value="1"/>
</dbReference>
<dbReference type="RefSeq" id="WP_054589002.1">
    <property type="nucleotide sequence ID" value="NZ_CP012700.1"/>
</dbReference>
<dbReference type="PANTHER" id="PTHR11070">
    <property type="entry name" value="UVRD / RECB / PCRA DNA HELICASE FAMILY MEMBER"/>
    <property type="match status" value="1"/>
</dbReference>
<evidence type="ECO:0000256" key="3">
    <source>
        <dbReference type="ARBA" id="ARBA00022763"/>
    </source>
</evidence>
<keyword evidence="7 15" id="KW-0067">ATP-binding</keyword>
<feature type="region of interest" description="Disordered" evidence="16">
    <location>
        <begin position="535"/>
        <end position="556"/>
    </location>
</feature>
<evidence type="ECO:0000256" key="6">
    <source>
        <dbReference type="ARBA" id="ARBA00022839"/>
    </source>
</evidence>
<gene>
    <name evidence="19" type="ORF">AN936_16305</name>
</gene>
<dbReference type="PATRIC" id="fig|33050.5.peg.3381"/>
<dbReference type="Pfam" id="PF00580">
    <property type="entry name" value="UvrD-helicase"/>
    <property type="match status" value="1"/>
</dbReference>
<protein>
    <recommendedName>
        <fullName evidence="12">DNA 3'-5' helicase</fullName>
        <ecNumber evidence="12">5.6.2.4</ecNumber>
    </recommendedName>
    <alternativeName>
        <fullName evidence="13">DNA 3'-5' helicase II</fullName>
    </alternativeName>
</protein>
<dbReference type="PROSITE" id="PS51198">
    <property type="entry name" value="UVRD_HELICASE_ATP_BIND"/>
    <property type="match status" value="1"/>
</dbReference>
<dbReference type="PANTHER" id="PTHR11070:SF2">
    <property type="entry name" value="ATP-DEPENDENT DNA HELICASE SRS2"/>
    <property type="match status" value="1"/>
</dbReference>
<evidence type="ECO:0000256" key="8">
    <source>
        <dbReference type="ARBA" id="ARBA00023125"/>
    </source>
</evidence>
<dbReference type="Gene3D" id="3.90.320.10">
    <property type="match status" value="1"/>
</dbReference>
<evidence type="ECO:0000259" key="18">
    <source>
        <dbReference type="PROSITE" id="PS51217"/>
    </source>
</evidence>
<evidence type="ECO:0000256" key="14">
    <source>
        <dbReference type="ARBA" id="ARBA00048988"/>
    </source>
</evidence>
<name>A0A0N9UDR7_SPHMC</name>
<dbReference type="InterPro" id="IPR027417">
    <property type="entry name" value="P-loop_NTPase"/>
</dbReference>
<keyword evidence="10" id="KW-0413">Isomerase</keyword>
<sequence length="1179" mass="125769">MAKPSGLAELDPRQGAAADPESHVWLGASAGTGKTQVLSARVLRLMLDGVSPEAILCITFTKAGAAEMAHRIHERLAAWVRMDDGDLRLDLRALGLDWDRPGLMKRARSLFATVIDSPGGTIRVQTIHAFCQTLLASFPLEAKLLPGFRAIEEDEAAALQRQVLGELLRGDEEELRDVAAMLSRRLGQDAALSFLARCAAAFGGPRAMLPPAAHDLRAAFDLPGGDPDAWVAGEVAAGAISDEDIKAVATSGAAWGTKTGEACSDFMVGWLIADTAGRAAMLPDLLGRFLTGKGELRADFGGDKGKMTDCVDSAVRIVDAAQALLATATAMRVADELAAAWKLGSRFAEAYALAKREAGLADFDDLITLAGSLLRISSFGEWVRFKLDQRTDHILVDEAQDTNMRQWGIVLSMAEEFFAGVGAKDERIRTLFTVGDRKQAIFGFQGTEPKAFATARDMFHAMGEIGGQPFRQVDLVSNYRSTPAVLAVADAWLAAGGAAAMGLDGDEPPHHPFRSSHAGQVELWAPLPVGKALDAESEEAEGDEGGADSGTPASDPASMRLARAIAGEVQDWIANGKDGRPVSPGDNGKDGRPVSPGDNGKDGRPVSPGDIMILVRRRRDLAARIVARLQALHVPVAGVDRFTLTQPLAVQDLLAAMRFAVQPLDNLNLAALLVSPLIGWTQDELYARTHGRGRAALWEHLRATEGDIPAATMAALRHLLGMADFTTPFRFLETILSGTIDGRRKLYARLGREARDPVDELLGQALAFEQRETVSLLGFLTAVESSGADVKRQTEARSDVVRVMTVHGSKGLQAPIVILADATDDPGIGHRPFTVDVAGWEKLPVFAVPGDERHGALADAYQRAAAAASEEHWRLFYVAMTRAEEILVVAGTTKKPDRSIPEASWHGAVEAVLADMGSAWEEAGPVWGQRRVHRANAGKWAKKEKAARAAPPPLVLPEWAHRPAPEEARPPRPLAPSALGEDDVAVAPQGVARAAAAERGVWLHALFERLPPVAPDRRRDAALRWLAAQAPDLNDTQRAAMADEVLAVIEAPAHAALFEPGSLAEVPLSAIVDGMVVAGIVDRLVVTADAVMVIDYKTGRQVPDSAAAVAPTYLRQMAAYRDALRAIFPGWRVDAALLYTAAPRLIALDDALLDAHKPGLLATKANLPGSTLEPGAPTP</sequence>
<dbReference type="InterPro" id="IPR011604">
    <property type="entry name" value="PDDEXK-like_dom_sf"/>
</dbReference>
<accession>A0A0N9UDR7</accession>
<dbReference type="KEGG" id="smag:AN936_16305"/>
<keyword evidence="6" id="KW-0269">Exonuclease</keyword>
<keyword evidence="4 15" id="KW-0378">Hydrolase</keyword>
<keyword evidence="2 15" id="KW-0547">Nucleotide-binding</keyword>
<dbReference type="InterPro" id="IPR038726">
    <property type="entry name" value="PDDEXK_AddAB-type"/>
</dbReference>
<evidence type="ECO:0000256" key="15">
    <source>
        <dbReference type="PROSITE-ProRule" id="PRU00560"/>
    </source>
</evidence>
<dbReference type="EMBL" id="CP012700">
    <property type="protein sequence ID" value="ALH81861.1"/>
    <property type="molecule type" value="Genomic_DNA"/>
</dbReference>
<evidence type="ECO:0000256" key="16">
    <source>
        <dbReference type="SAM" id="MobiDB-lite"/>
    </source>
</evidence>
<reference evidence="19 20" key="1">
    <citation type="journal article" date="2015" name="Genome Announc.">
        <title>Complete Genome Sequence of Polypropylene Glycol- and Polyethylene Glycol-Degrading Sphingopyxis macrogoltabida Strain EY-1.</title>
        <authorList>
            <person name="Ohtsubo Y."/>
            <person name="Nagata Y."/>
            <person name="Numata M."/>
            <person name="Tsuchikane K."/>
            <person name="Hosoyama A."/>
            <person name="Yamazoe A."/>
            <person name="Tsuda M."/>
            <person name="Fujita N."/>
            <person name="Kawai F."/>
        </authorList>
    </citation>
    <scope>NUCLEOTIDE SEQUENCE [LARGE SCALE GENOMIC DNA]</scope>
    <source>
        <strain evidence="19 20">EY-1</strain>
    </source>
</reference>
<dbReference type="Pfam" id="PF13361">
    <property type="entry name" value="UvrD_C"/>
    <property type="match status" value="1"/>
</dbReference>
<evidence type="ECO:0000256" key="9">
    <source>
        <dbReference type="ARBA" id="ARBA00023204"/>
    </source>
</evidence>
<keyword evidence="9" id="KW-0234">DNA repair</keyword>